<comment type="caution">
    <text evidence="3">The sequence shown here is derived from an EMBL/GenBank/DDBJ whole genome shotgun (WGS) entry which is preliminary data.</text>
</comment>
<dbReference type="EMBL" id="BGPR01073894">
    <property type="protein sequence ID" value="GBO46301.1"/>
    <property type="molecule type" value="Genomic_DNA"/>
</dbReference>
<protein>
    <recommendedName>
        <fullName evidence="2">Reverse transcriptase/retrotransposon-derived protein RNase H-like domain-containing protein</fullName>
    </recommendedName>
</protein>
<dbReference type="PANTHER" id="PTHR33064">
    <property type="entry name" value="POL PROTEIN"/>
    <property type="match status" value="1"/>
</dbReference>
<evidence type="ECO:0000313" key="3">
    <source>
        <dbReference type="EMBL" id="GBO46301.1"/>
    </source>
</evidence>
<reference evidence="3 4" key="1">
    <citation type="journal article" date="2019" name="Sci. Rep.">
        <title>Orb-weaving spider Araneus ventricosus genome elucidates the spidroin gene catalogue.</title>
        <authorList>
            <person name="Kono N."/>
            <person name="Nakamura H."/>
            <person name="Ohtoshi R."/>
            <person name="Moran D.A.P."/>
            <person name="Shinohara A."/>
            <person name="Yoshida Y."/>
            <person name="Fujiwara M."/>
            <person name="Mori M."/>
            <person name="Tomita M."/>
            <person name="Arakawa K."/>
        </authorList>
    </citation>
    <scope>NUCLEOTIDE SEQUENCE [LARGE SCALE GENOMIC DNA]</scope>
</reference>
<sequence length="159" mass="18210">MSPYLMPIEFNLTEECEKSFDCLKQALTTSLVLTYPPPEKDFIVDTDVSNEVIGVVLFQKFGNKEHAIDYFSNSFGKLERNCITCNELLASLKSLEHCRHYLPKTEISSQDHAPLRWPSNFKEPEGKIALGYIDLNRFSNPRSSNPDQETFTTNLGQRK</sequence>
<accession>A0A4Y2X9L7</accession>
<name>A0A4Y2X9L7_ARAVE</name>
<evidence type="ECO:0000256" key="1">
    <source>
        <dbReference type="SAM" id="MobiDB-lite"/>
    </source>
</evidence>
<dbReference type="Pfam" id="PF17919">
    <property type="entry name" value="RT_RNaseH_2"/>
    <property type="match status" value="1"/>
</dbReference>
<organism evidence="3 4">
    <name type="scientific">Araneus ventricosus</name>
    <name type="common">Orbweaver spider</name>
    <name type="synonym">Epeira ventricosa</name>
    <dbReference type="NCBI Taxonomy" id="182803"/>
    <lineage>
        <taxon>Eukaryota</taxon>
        <taxon>Metazoa</taxon>
        <taxon>Ecdysozoa</taxon>
        <taxon>Arthropoda</taxon>
        <taxon>Chelicerata</taxon>
        <taxon>Arachnida</taxon>
        <taxon>Araneae</taxon>
        <taxon>Araneomorphae</taxon>
        <taxon>Entelegynae</taxon>
        <taxon>Araneoidea</taxon>
        <taxon>Araneidae</taxon>
        <taxon>Araneus</taxon>
    </lineage>
</organism>
<evidence type="ECO:0000313" key="4">
    <source>
        <dbReference type="Proteomes" id="UP000499080"/>
    </source>
</evidence>
<dbReference type="OrthoDB" id="6428871at2759"/>
<dbReference type="GO" id="GO:0071897">
    <property type="term" value="P:DNA biosynthetic process"/>
    <property type="evidence" value="ECO:0007669"/>
    <property type="project" value="UniProtKB-ARBA"/>
</dbReference>
<keyword evidence="4" id="KW-1185">Reference proteome</keyword>
<dbReference type="AlphaFoldDB" id="A0A4Y2X9L7"/>
<dbReference type="Gene3D" id="3.10.20.370">
    <property type="match status" value="1"/>
</dbReference>
<dbReference type="Proteomes" id="UP000499080">
    <property type="component" value="Unassembled WGS sequence"/>
</dbReference>
<dbReference type="SUPFAM" id="SSF56672">
    <property type="entry name" value="DNA/RNA polymerases"/>
    <property type="match status" value="1"/>
</dbReference>
<dbReference type="InterPro" id="IPR043502">
    <property type="entry name" value="DNA/RNA_pol_sf"/>
</dbReference>
<feature type="region of interest" description="Disordered" evidence="1">
    <location>
        <begin position="139"/>
        <end position="159"/>
    </location>
</feature>
<evidence type="ECO:0000259" key="2">
    <source>
        <dbReference type="Pfam" id="PF17919"/>
    </source>
</evidence>
<proteinExistence type="predicted"/>
<feature type="domain" description="Reverse transcriptase/retrotransposon-derived protein RNase H-like" evidence="2">
    <location>
        <begin position="13"/>
        <end position="106"/>
    </location>
</feature>
<gene>
    <name evidence="3" type="ORF">AVEN_242452_1</name>
</gene>
<dbReference type="PANTHER" id="PTHR33064:SF37">
    <property type="entry name" value="RIBONUCLEASE H"/>
    <property type="match status" value="1"/>
</dbReference>
<dbReference type="InterPro" id="IPR041577">
    <property type="entry name" value="RT_RNaseH_2"/>
</dbReference>
<dbReference type="InterPro" id="IPR051320">
    <property type="entry name" value="Viral_Replic_Matur_Polypro"/>
</dbReference>